<proteinExistence type="predicted"/>
<reference evidence="2" key="1">
    <citation type="submission" date="2022-12" db="EMBL/GenBank/DDBJ databases">
        <title>Polyphasic identification of a Novel Hot-Spring Cyanobacterium Ocullathermofonsia sinensis gen nov. sp. nov. and Genomic Insights on its Adaptations to the Thermal Habitat.</title>
        <authorList>
            <person name="Daroch M."/>
            <person name="Tang J."/>
            <person name="Jiang Y."/>
        </authorList>
    </citation>
    <scope>NUCLEOTIDE SEQUENCE</scope>
    <source>
        <strain evidence="2">PKUAC-SCTA174</strain>
    </source>
</reference>
<dbReference type="InterPro" id="IPR007280">
    <property type="entry name" value="Peptidase_C_arc/bac"/>
</dbReference>
<protein>
    <submittedName>
        <fullName evidence="2">PPC domain-containing protein</fullName>
    </submittedName>
</protein>
<dbReference type="AlphaFoldDB" id="A0A9E8ZBF6"/>
<evidence type="ECO:0000313" key="3">
    <source>
        <dbReference type="Proteomes" id="UP001163152"/>
    </source>
</evidence>
<gene>
    <name evidence="2" type="ORF">OXH18_13395</name>
</gene>
<name>A0A9E8ZBF6_9CYAN</name>
<keyword evidence="3" id="KW-1185">Reference proteome</keyword>
<feature type="domain" description="Peptidase C-terminal archaeal/bacterial" evidence="1">
    <location>
        <begin position="53"/>
        <end position="117"/>
    </location>
</feature>
<organism evidence="2 3">
    <name type="scientific">Thermocoleostomius sinensis A174</name>
    <dbReference type="NCBI Taxonomy" id="2016057"/>
    <lineage>
        <taxon>Bacteria</taxon>
        <taxon>Bacillati</taxon>
        <taxon>Cyanobacteriota</taxon>
        <taxon>Cyanophyceae</taxon>
        <taxon>Oculatellales</taxon>
        <taxon>Oculatellaceae</taxon>
        <taxon>Thermocoleostomius</taxon>
    </lineage>
</organism>
<dbReference type="RefSeq" id="WP_268607586.1">
    <property type="nucleotide sequence ID" value="NZ_CP113797.1"/>
</dbReference>
<dbReference type="EMBL" id="CP113797">
    <property type="protein sequence ID" value="WAL58185.1"/>
    <property type="molecule type" value="Genomic_DNA"/>
</dbReference>
<evidence type="ECO:0000259" key="1">
    <source>
        <dbReference type="Pfam" id="PF04151"/>
    </source>
</evidence>
<dbReference type="Gene3D" id="2.60.120.380">
    <property type="match status" value="1"/>
</dbReference>
<dbReference type="KEGG" id="tsin:OXH18_13395"/>
<evidence type="ECO:0000313" key="2">
    <source>
        <dbReference type="EMBL" id="WAL58185.1"/>
    </source>
</evidence>
<dbReference type="Proteomes" id="UP001163152">
    <property type="component" value="Chromosome"/>
</dbReference>
<dbReference type="Pfam" id="PF04151">
    <property type="entry name" value="PPC"/>
    <property type="match status" value="1"/>
</dbReference>
<sequence length="139" mass="14781">MIPATLLAVGVPHLSANAQTPPLYNPIELTGSEVSDSLTDQDIPTGFGGFYRDYVVTFEAGDQVVMDLTSEEFDTIITLIAPDGSTVGENDDGPDGTTNSLLFARITQGGQYIIRVSPYAGQGLGAFTLRVSRLQPIDD</sequence>
<accession>A0A9E8ZBF6</accession>